<evidence type="ECO:0000256" key="1">
    <source>
        <dbReference type="ARBA" id="ARBA00004496"/>
    </source>
</evidence>
<comment type="similarity">
    <text evidence="5">Belongs to the WD repeat MORG1 family.</text>
</comment>
<evidence type="ECO:0000256" key="6">
    <source>
        <dbReference type="PROSITE-ProRule" id="PRU00221"/>
    </source>
</evidence>
<dbReference type="PANTHER" id="PTHR22842:SF3">
    <property type="entry name" value="WD REPEAT DOMAIN-CONTAINING PROTEIN 83"/>
    <property type="match status" value="1"/>
</dbReference>
<protein>
    <submittedName>
        <fullName evidence="7">WD repeat-containing protein</fullName>
    </submittedName>
</protein>
<evidence type="ECO:0000256" key="5">
    <source>
        <dbReference type="ARBA" id="ARBA00038145"/>
    </source>
</evidence>
<feature type="non-terminal residue" evidence="7">
    <location>
        <position position="1"/>
    </location>
</feature>
<dbReference type="InterPro" id="IPR051980">
    <property type="entry name" value="WD_repeat_MORG1"/>
</dbReference>
<dbReference type="Proteomes" id="UP000023152">
    <property type="component" value="Unassembled WGS sequence"/>
</dbReference>
<comment type="caution">
    <text evidence="7">The sequence shown here is derived from an EMBL/GenBank/DDBJ whole genome shotgun (WGS) entry which is preliminary data.</text>
</comment>
<dbReference type="SMART" id="SM00320">
    <property type="entry name" value="WD40"/>
    <property type="match status" value="4"/>
</dbReference>
<dbReference type="Pfam" id="PF00400">
    <property type="entry name" value="WD40"/>
    <property type="match status" value="3"/>
</dbReference>
<feature type="repeat" description="WD" evidence="6">
    <location>
        <begin position="55"/>
        <end position="97"/>
    </location>
</feature>
<evidence type="ECO:0000313" key="7">
    <source>
        <dbReference type="EMBL" id="ETN97597.1"/>
    </source>
</evidence>
<accession>X6L787</accession>
<dbReference type="PRINTS" id="PR00320">
    <property type="entry name" value="GPROTEINBRPT"/>
</dbReference>
<keyword evidence="4" id="KW-0677">Repeat</keyword>
<dbReference type="PROSITE" id="PS00678">
    <property type="entry name" value="WD_REPEATS_1"/>
    <property type="match status" value="3"/>
</dbReference>
<evidence type="ECO:0000313" key="8">
    <source>
        <dbReference type="Proteomes" id="UP000023152"/>
    </source>
</evidence>
<sequence length="190" mass="21548">VYGILKHPNHYINNNNNKSNSIGVIGGNGYTICSGSFDNSIRLWDVETAKELTVFKGYKGYVRSVKYLPNETNTICSGSEDKSVRLWDIRSNKEIRVFEGHNNNNNSDGTSIINSNVICSGSYDNTIRFWDIRTNKQLHMIKGNDEDDGIISLQFLPFRNKEKGSKNTNDSIYNVNLCYCSAKSMIRIWG</sequence>
<feature type="repeat" description="WD" evidence="6">
    <location>
        <begin position="28"/>
        <end position="54"/>
    </location>
</feature>
<evidence type="ECO:0000256" key="4">
    <source>
        <dbReference type="ARBA" id="ARBA00022737"/>
    </source>
</evidence>
<dbReference type="SUPFAM" id="SSF50978">
    <property type="entry name" value="WD40 repeat-like"/>
    <property type="match status" value="1"/>
</dbReference>
<dbReference type="GO" id="GO:0000398">
    <property type="term" value="P:mRNA splicing, via spliceosome"/>
    <property type="evidence" value="ECO:0007669"/>
    <property type="project" value="TreeGrafter"/>
</dbReference>
<dbReference type="PROSITE" id="PS50082">
    <property type="entry name" value="WD_REPEATS_2"/>
    <property type="match status" value="3"/>
</dbReference>
<evidence type="ECO:0000256" key="2">
    <source>
        <dbReference type="ARBA" id="ARBA00022490"/>
    </source>
</evidence>
<dbReference type="Gene3D" id="2.130.10.10">
    <property type="entry name" value="YVTN repeat-like/Quinoprotein amine dehydrogenase"/>
    <property type="match status" value="1"/>
</dbReference>
<dbReference type="InterPro" id="IPR015943">
    <property type="entry name" value="WD40/YVTN_repeat-like_dom_sf"/>
</dbReference>
<evidence type="ECO:0000256" key="3">
    <source>
        <dbReference type="ARBA" id="ARBA00022574"/>
    </source>
</evidence>
<dbReference type="AlphaFoldDB" id="X6L787"/>
<comment type="subcellular location">
    <subcellularLocation>
        <location evidence="1">Cytoplasm</location>
    </subcellularLocation>
</comment>
<name>X6L787_RETFI</name>
<keyword evidence="3 6" id="KW-0853">WD repeat</keyword>
<dbReference type="PROSITE" id="PS50294">
    <property type="entry name" value="WD_REPEATS_REGION"/>
    <property type="match status" value="1"/>
</dbReference>
<dbReference type="OrthoDB" id="10251381at2759"/>
<keyword evidence="8" id="KW-1185">Reference proteome</keyword>
<dbReference type="InterPro" id="IPR019775">
    <property type="entry name" value="WD40_repeat_CS"/>
</dbReference>
<dbReference type="GO" id="GO:0005737">
    <property type="term" value="C:cytoplasm"/>
    <property type="evidence" value="ECO:0007669"/>
    <property type="project" value="UniProtKB-SubCell"/>
</dbReference>
<dbReference type="InterPro" id="IPR020472">
    <property type="entry name" value="WD40_PAC1"/>
</dbReference>
<dbReference type="EMBL" id="ASPP01049206">
    <property type="protein sequence ID" value="ETN97597.1"/>
    <property type="molecule type" value="Genomic_DNA"/>
</dbReference>
<dbReference type="InterPro" id="IPR001680">
    <property type="entry name" value="WD40_rpt"/>
</dbReference>
<dbReference type="PANTHER" id="PTHR22842">
    <property type="entry name" value="WD40 REPEAT PROTEIN"/>
    <property type="match status" value="1"/>
</dbReference>
<dbReference type="GO" id="GO:0071013">
    <property type="term" value="C:catalytic step 2 spliceosome"/>
    <property type="evidence" value="ECO:0007669"/>
    <property type="project" value="TreeGrafter"/>
</dbReference>
<dbReference type="InterPro" id="IPR036322">
    <property type="entry name" value="WD40_repeat_dom_sf"/>
</dbReference>
<organism evidence="7 8">
    <name type="scientific">Reticulomyxa filosa</name>
    <dbReference type="NCBI Taxonomy" id="46433"/>
    <lineage>
        <taxon>Eukaryota</taxon>
        <taxon>Sar</taxon>
        <taxon>Rhizaria</taxon>
        <taxon>Retaria</taxon>
        <taxon>Foraminifera</taxon>
        <taxon>Monothalamids</taxon>
        <taxon>Reticulomyxidae</taxon>
        <taxon>Reticulomyxa</taxon>
    </lineage>
</organism>
<reference evidence="7 8" key="1">
    <citation type="journal article" date="2013" name="Curr. Biol.">
        <title>The Genome of the Foraminiferan Reticulomyxa filosa.</title>
        <authorList>
            <person name="Glockner G."/>
            <person name="Hulsmann N."/>
            <person name="Schleicher M."/>
            <person name="Noegel A.A."/>
            <person name="Eichinger L."/>
            <person name="Gallinger C."/>
            <person name="Pawlowski J."/>
            <person name="Sierra R."/>
            <person name="Euteneuer U."/>
            <person name="Pillet L."/>
            <person name="Moustafa A."/>
            <person name="Platzer M."/>
            <person name="Groth M."/>
            <person name="Szafranski K."/>
            <person name="Schliwa M."/>
        </authorList>
    </citation>
    <scope>NUCLEOTIDE SEQUENCE [LARGE SCALE GENOMIC DNA]</scope>
</reference>
<feature type="repeat" description="WD" evidence="6">
    <location>
        <begin position="114"/>
        <end position="140"/>
    </location>
</feature>
<gene>
    <name evidence="7" type="ORF">RFI_39932</name>
</gene>
<proteinExistence type="inferred from homology"/>
<keyword evidence="2" id="KW-0963">Cytoplasm</keyword>